<dbReference type="RefSeq" id="WP_146138550.1">
    <property type="nucleotide sequence ID" value="NZ_PVWO01000610.1"/>
</dbReference>
<accession>A0A2T1F9Z6</accession>
<reference evidence="2 3" key="1">
    <citation type="submission" date="2018-03" db="EMBL/GenBank/DDBJ databases">
        <title>The ancient ancestry and fast evolution of plastids.</title>
        <authorList>
            <person name="Moore K.R."/>
            <person name="Magnabosco C."/>
            <person name="Momper L."/>
            <person name="Gold D.A."/>
            <person name="Bosak T."/>
            <person name="Fournier G.P."/>
        </authorList>
    </citation>
    <scope>NUCLEOTIDE SEQUENCE [LARGE SCALE GENOMIC DNA]</scope>
    <source>
        <strain evidence="2 3">CCALA 037</strain>
    </source>
</reference>
<gene>
    <name evidence="2" type="ORF">C7B77_27130</name>
</gene>
<dbReference type="Gene3D" id="3.40.50.620">
    <property type="entry name" value="HUPs"/>
    <property type="match status" value="1"/>
</dbReference>
<evidence type="ECO:0000313" key="2">
    <source>
        <dbReference type="EMBL" id="PSB41835.1"/>
    </source>
</evidence>
<organism evidence="2 3">
    <name type="scientific">Chamaesiphon polymorphus CCALA 037</name>
    <dbReference type="NCBI Taxonomy" id="2107692"/>
    <lineage>
        <taxon>Bacteria</taxon>
        <taxon>Bacillati</taxon>
        <taxon>Cyanobacteriota</taxon>
        <taxon>Cyanophyceae</taxon>
        <taxon>Gomontiellales</taxon>
        <taxon>Chamaesiphonaceae</taxon>
        <taxon>Chamaesiphon</taxon>
    </lineage>
</organism>
<dbReference type="CDD" id="cd06259">
    <property type="entry name" value="YdcF-like"/>
    <property type="match status" value="1"/>
</dbReference>
<evidence type="ECO:0000313" key="3">
    <source>
        <dbReference type="Proteomes" id="UP000238937"/>
    </source>
</evidence>
<feature type="domain" description="DUF218" evidence="1">
    <location>
        <begin position="2"/>
        <end position="114"/>
    </location>
</feature>
<dbReference type="InterPro" id="IPR051599">
    <property type="entry name" value="Cell_Envelope_Assoc"/>
</dbReference>
<comment type="caution">
    <text evidence="2">The sequence shown here is derived from an EMBL/GenBank/DDBJ whole genome shotgun (WGS) entry which is preliminary data.</text>
</comment>
<name>A0A2T1F9Z6_9CYAN</name>
<dbReference type="InterPro" id="IPR003848">
    <property type="entry name" value="DUF218"/>
</dbReference>
<dbReference type="GO" id="GO:0005886">
    <property type="term" value="C:plasma membrane"/>
    <property type="evidence" value="ECO:0007669"/>
    <property type="project" value="TreeGrafter"/>
</dbReference>
<dbReference type="GO" id="GO:0000270">
    <property type="term" value="P:peptidoglycan metabolic process"/>
    <property type="evidence" value="ECO:0007669"/>
    <property type="project" value="TreeGrafter"/>
</dbReference>
<proteinExistence type="predicted"/>
<dbReference type="GO" id="GO:0043164">
    <property type="term" value="P:Gram-negative-bacterium-type cell wall biogenesis"/>
    <property type="evidence" value="ECO:0007669"/>
    <property type="project" value="TreeGrafter"/>
</dbReference>
<evidence type="ECO:0000259" key="1">
    <source>
        <dbReference type="Pfam" id="PF02698"/>
    </source>
</evidence>
<feature type="non-terminal residue" evidence="2">
    <location>
        <position position="1"/>
    </location>
</feature>
<dbReference type="PANTHER" id="PTHR30336">
    <property type="entry name" value="INNER MEMBRANE PROTEIN, PROBABLE PERMEASE"/>
    <property type="match status" value="1"/>
</dbReference>
<dbReference type="Proteomes" id="UP000238937">
    <property type="component" value="Unassembled WGS sequence"/>
</dbReference>
<dbReference type="OrthoDB" id="9782395at2"/>
<dbReference type="EMBL" id="PVWO01000610">
    <property type="protein sequence ID" value="PSB41835.1"/>
    <property type="molecule type" value="Genomic_DNA"/>
</dbReference>
<keyword evidence="3" id="KW-1185">Reference proteome</keyword>
<protein>
    <recommendedName>
        <fullName evidence="1">DUF218 domain-containing protein</fullName>
    </recommendedName>
</protein>
<sequence>DMTKLLVAMGVPQQDIIPEANSFNTRDNAVNVRQILQAQNFKTILLVTSAMHMPRSMAIFKRLGINAIAAPTDYRISQLELEQPNLQTEAAILSFIPSEDYLSLTTQAIREYIGIVVYKLRGWL</sequence>
<dbReference type="InterPro" id="IPR014729">
    <property type="entry name" value="Rossmann-like_a/b/a_fold"/>
</dbReference>
<dbReference type="Pfam" id="PF02698">
    <property type="entry name" value="DUF218"/>
    <property type="match status" value="1"/>
</dbReference>
<dbReference type="PANTHER" id="PTHR30336:SF4">
    <property type="entry name" value="ENVELOPE BIOGENESIS FACTOR ELYC"/>
    <property type="match status" value="1"/>
</dbReference>
<dbReference type="AlphaFoldDB" id="A0A2T1F9Z6"/>